<dbReference type="RefSeq" id="WP_081151121.1">
    <property type="nucleotide sequence ID" value="NZ_CP020465.1"/>
</dbReference>
<name>A0A222G7X7_9GAMM</name>
<dbReference type="PROSITE" id="PS51257">
    <property type="entry name" value="PROKAR_LIPOPROTEIN"/>
    <property type="match status" value="1"/>
</dbReference>
<keyword evidence="2" id="KW-1185">Reference proteome</keyword>
<dbReference type="EMBL" id="CP020465">
    <property type="protein sequence ID" value="ASP47995.1"/>
    <property type="molecule type" value="Genomic_DNA"/>
</dbReference>
<organism evidence="1 2">
    <name type="scientific">Cognaticolwellia beringensis</name>
    <dbReference type="NCBI Taxonomy" id="1967665"/>
    <lineage>
        <taxon>Bacteria</taxon>
        <taxon>Pseudomonadati</taxon>
        <taxon>Pseudomonadota</taxon>
        <taxon>Gammaproteobacteria</taxon>
        <taxon>Alteromonadales</taxon>
        <taxon>Colwelliaceae</taxon>
        <taxon>Cognaticolwellia</taxon>
    </lineage>
</organism>
<evidence type="ECO:0000313" key="2">
    <source>
        <dbReference type="Proteomes" id="UP000202259"/>
    </source>
</evidence>
<protein>
    <submittedName>
        <fullName evidence="1">Uncharacterized protein</fullName>
    </submittedName>
</protein>
<gene>
    <name evidence="1" type="ORF">B5D82_09630</name>
</gene>
<reference evidence="1 2" key="1">
    <citation type="submission" date="2017-08" db="EMBL/GenBank/DDBJ databases">
        <title>Complete genome of Colwellia sp. NB097-1, a psychrophile bacterium ioslated from Bering Sea.</title>
        <authorList>
            <person name="Chen X."/>
        </authorList>
    </citation>
    <scope>NUCLEOTIDE SEQUENCE [LARGE SCALE GENOMIC DNA]</scope>
    <source>
        <strain evidence="1 2">NB097-1</strain>
    </source>
</reference>
<accession>A0A222G7X7</accession>
<dbReference type="Proteomes" id="UP000202259">
    <property type="component" value="Chromosome"/>
</dbReference>
<evidence type="ECO:0000313" key="1">
    <source>
        <dbReference type="EMBL" id="ASP47995.1"/>
    </source>
</evidence>
<proteinExistence type="predicted"/>
<dbReference type="OrthoDB" id="1089471at2"/>
<sequence length="377" mass="43481">MNKNFALLFSFSLLIMAGCSESDQAYNEVNDSELIKASAEINRQNFDDFPFHDVPEWRYDVAEYQGPYSESGEYYQEQNIIAPAALRNTVPIGQGDWLVAELYTRTEKPIVLDYIDVVPDPINAKNQVLKISTPDHTDGVVLRSKNPLPPKYRISLKIGFANYGNETKLNGYNDGTESAEPWRALSSVGHNGFYWLAILDSPPKPHNNIWIHHHRKFVIDSWNRKDFNHTVNVIALDGKSETHQAFGKKFISYVDGGWQKISDVPVDYYLPDEWYTVTFTRTALYYEYAIEGRFKNAGQTIYTDRIDYRKNCIYHYNQTPEELVPDCIDNRQQVFSGKNFTAWPSGSAYPEYFMFGEPHINYYEGSVLVDDITFEVL</sequence>
<dbReference type="AlphaFoldDB" id="A0A222G7X7"/>
<dbReference type="KEGG" id="cber:B5D82_09630"/>